<keyword evidence="1" id="KW-0802">TPR repeat</keyword>
<dbReference type="PANTHER" id="PTHR46014">
    <property type="entry name" value="TETRATRICOPEPTIDE REPEAT PROTEIN 1"/>
    <property type="match status" value="1"/>
</dbReference>
<name>F4PGI8_CACFS</name>
<dbReference type="InterPro" id="IPR019734">
    <property type="entry name" value="TPR_rpt"/>
</dbReference>
<dbReference type="Gene3D" id="1.25.40.10">
    <property type="entry name" value="Tetratricopeptide repeat domain"/>
    <property type="match status" value="1"/>
</dbReference>
<protein>
    <recommendedName>
        <fullName evidence="4">Tetratricopeptide-like helical domain-containing protein</fullName>
    </recommendedName>
</protein>
<keyword evidence="3" id="KW-1185">Reference proteome</keyword>
<evidence type="ECO:0000256" key="1">
    <source>
        <dbReference type="PROSITE-ProRule" id="PRU00339"/>
    </source>
</evidence>
<dbReference type="GeneID" id="14877354"/>
<dbReference type="PROSITE" id="PS50005">
    <property type="entry name" value="TPR"/>
    <property type="match status" value="1"/>
</dbReference>
<proteinExistence type="predicted"/>
<dbReference type="RefSeq" id="XP_004362673.1">
    <property type="nucleotide sequence ID" value="XM_004362616.1"/>
</dbReference>
<gene>
    <name evidence="2" type="ORF">DFA_03067</name>
</gene>
<dbReference type="KEGG" id="dfa:DFA_03067"/>
<reference evidence="3" key="1">
    <citation type="journal article" date="2011" name="Genome Res.">
        <title>Phylogeny-wide analysis of social amoeba genomes highlights ancient origins for complex intercellular communication.</title>
        <authorList>
            <person name="Heidel A.J."/>
            <person name="Lawal H.M."/>
            <person name="Felder M."/>
            <person name="Schilde C."/>
            <person name="Helps N.R."/>
            <person name="Tunggal B."/>
            <person name="Rivero F."/>
            <person name="John U."/>
            <person name="Schleicher M."/>
            <person name="Eichinger L."/>
            <person name="Platzer M."/>
            <person name="Noegel A.A."/>
            <person name="Schaap P."/>
            <person name="Gloeckner G."/>
        </authorList>
    </citation>
    <scope>NUCLEOTIDE SEQUENCE [LARGE SCALE GENOMIC DNA]</scope>
    <source>
        <strain evidence="3">SH3</strain>
    </source>
</reference>
<evidence type="ECO:0008006" key="4">
    <source>
        <dbReference type="Google" id="ProtNLM"/>
    </source>
</evidence>
<dbReference type="STRING" id="1054147.F4PGI8"/>
<dbReference type="OMA" id="ITTMKSW"/>
<dbReference type="SUPFAM" id="SSF48452">
    <property type="entry name" value="TPR-like"/>
    <property type="match status" value="1"/>
</dbReference>
<sequence>MYTDGDYDKAIQAYTEAINSLVQPKKIVEIIEEEDGVEGSGGDSILCNEEVATYLSNRCACYLQIKDYDRVIEDATEAIDLKPTPTIHIKILSRRAQAYESTEKLNDALNDYKQVLEMDKSHQQALSAMRRLPPLIKIKEEKEREEMMGKLKDLGNSLLGKFGLSTDNFQFIKDPTSGGYSVNFKK</sequence>
<dbReference type="PANTHER" id="PTHR46014:SF1">
    <property type="entry name" value="TETRATRICOPEPTIDE REPEAT PROTEIN 1"/>
    <property type="match status" value="1"/>
</dbReference>
<dbReference type="OrthoDB" id="1872379at2759"/>
<dbReference type="EMBL" id="GL883006">
    <property type="protein sequence ID" value="EGG24822.1"/>
    <property type="molecule type" value="Genomic_DNA"/>
</dbReference>
<dbReference type="Proteomes" id="UP000007797">
    <property type="component" value="Unassembled WGS sequence"/>
</dbReference>
<dbReference type="AlphaFoldDB" id="F4PGI8"/>
<dbReference type="InterPro" id="IPR011990">
    <property type="entry name" value="TPR-like_helical_dom_sf"/>
</dbReference>
<organism evidence="2 3">
    <name type="scientific">Cavenderia fasciculata</name>
    <name type="common">Slime mold</name>
    <name type="synonym">Dictyostelium fasciculatum</name>
    <dbReference type="NCBI Taxonomy" id="261658"/>
    <lineage>
        <taxon>Eukaryota</taxon>
        <taxon>Amoebozoa</taxon>
        <taxon>Evosea</taxon>
        <taxon>Eumycetozoa</taxon>
        <taxon>Dictyostelia</taxon>
        <taxon>Acytosteliales</taxon>
        <taxon>Cavenderiaceae</taxon>
        <taxon>Cavenderia</taxon>
    </lineage>
</organism>
<accession>F4PGI8</accession>
<evidence type="ECO:0000313" key="2">
    <source>
        <dbReference type="EMBL" id="EGG24822.1"/>
    </source>
</evidence>
<evidence type="ECO:0000313" key="3">
    <source>
        <dbReference type="Proteomes" id="UP000007797"/>
    </source>
</evidence>
<dbReference type="InterPro" id="IPR052769">
    <property type="entry name" value="TPR_domain_protein"/>
</dbReference>
<dbReference type="Pfam" id="PF13181">
    <property type="entry name" value="TPR_8"/>
    <property type="match status" value="1"/>
</dbReference>
<dbReference type="SMART" id="SM00028">
    <property type="entry name" value="TPR"/>
    <property type="match status" value="2"/>
</dbReference>
<feature type="repeat" description="TPR" evidence="1">
    <location>
        <begin position="89"/>
        <end position="122"/>
    </location>
</feature>